<evidence type="ECO:0000313" key="2">
    <source>
        <dbReference type="Proteomes" id="UP000694892"/>
    </source>
</evidence>
<dbReference type="Proteomes" id="UP000694892">
    <property type="component" value="Chromosome 4S"/>
</dbReference>
<reference evidence="2" key="1">
    <citation type="journal article" date="2016" name="Nature">
        <title>Genome evolution in the allotetraploid frog Xenopus laevis.</title>
        <authorList>
            <person name="Session A.M."/>
            <person name="Uno Y."/>
            <person name="Kwon T."/>
            <person name="Chapman J.A."/>
            <person name="Toyoda A."/>
            <person name="Takahashi S."/>
            <person name="Fukui A."/>
            <person name="Hikosaka A."/>
            <person name="Suzuki A."/>
            <person name="Kondo M."/>
            <person name="van Heeringen S.J."/>
            <person name="Quigley I."/>
            <person name="Heinz S."/>
            <person name="Ogino H."/>
            <person name="Ochi H."/>
            <person name="Hellsten U."/>
            <person name="Lyons J.B."/>
            <person name="Simakov O."/>
            <person name="Putnam N."/>
            <person name="Stites J."/>
            <person name="Kuroki Y."/>
            <person name="Tanaka T."/>
            <person name="Michiue T."/>
            <person name="Watanabe M."/>
            <person name="Bogdanovic O."/>
            <person name="Lister R."/>
            <person name="Georgiou G."/>
            <person name="Paranjpe S.S."/>
            <person name="van Kruijsbergen I."/>
            <person name="Shu S."/>
            <person name="Carlson J."/>
            <person name="Kinoshita T."/>
            <person name="Ohta Y."/>
            <person name="Mawaribuchi S."/>
            <person name="Jenkins J."/>
            <person name="Grimwood J."/>
            <person name="Schmutz J."/>
            <person name="Mitros T."/>
            <person name="Mozaffari S.V."/>
            <person name="Suzuki Y."/>
            <person name="Haramoto Y."/>
            <person name="Yamamoto T.S."/>
            <person name="Takagi C."/>
            <person name="Heald R."/>
            <person name="Miller K."/>
            <person name="Haudenschild C."/>
            <person name="Kitzman J."/>
            <person name="Nakayama T."/>
            <person name="Izutsu Y."/>
            <person name="Robert J."/>
            <person name="Fortriede J."/>
            <person name="Burns K."/>
            <person name="Lotay V."/>
            <person name="Karimi K."/>
            <person name="Yasuoka Y."/>
            <person name="Dichmann D.S."/>
            <person name="Flajnik M.F."/>
            <person name="Houston D.W."/>
            <person name="Shendure J."/>
            <person name="DuPasquier L."/>
            <person name="Vize P.D."/>
            <person name="Zorn A.M."/>
            <person name="Ito M."/>
            <person name="Marcotte E.M."/>
            <person name="Wallingford J.B."/>
            <person name="Ito Y."/>
            <person name="Asashima M."/>
            <person name="Ueno N."/>
            <person name="Matsuda Y."/>
            <person name="Veenstra G.J."/>
            <person name="Fujiyama A."/>
            <person name="Harland R.M."/>
            <person name="Taira M."/>
            <person name="Rokhsar D.S."/>
        </authorList>
    </citation>
    <scope>NUCLEOTIDE SEQUENCE [LARGE SCALE GENOMIC DNA]</scope>
    <source>
        <strain evidence="2">J</strain>
    </source>
</reference>
<name>A0A974CYK6_XENLA</name>
<sequence>MVLFPGPFRLPLQTASNSFPRNPLLLNSGASIFYSQSCASSPTLASLSSETASYRLFLAPSFFNSAAASLFSLCSFAPVPSAPAVQHLPISVPRYTHAASI</sequence>
<dbReference type="AlphaFoldDB" id="A0A974CYK6"/>
<protein>
    <submittedName>
        <fullName evidence="1">Uncharacterized protein</fullName>
    </submittedName>
</protein>
<organism evidence="1 2">
    <name type="scientific">Xenopus laevis</name>
    <name type="common">African clawed frog</name>
    <dbReference type="NCBI Taxonomy" id="8355"/>
    <lineage>
        <taxon>Eukaryota</taxon>
        <taxon>Metazoa</taxon>
        <taxon>Chordata</taxon>
        <taxon>Craniata</taxon>
        <taxon>Vertebrata</taxon>
        <taxon>Euteleostomi</taxon>
        <taxon>Amphibia</taxon>
        <taxon>Batrachia</taxon>
        <taxon>Anura</taxon>
        <taxon>Pipoidea</taxon>
        <taxon>Pipidae</taxon>
        <taxon>Xenopodinae</taxon>
        <taxon>Xenopus</taxon>
        <taxon>Xenopus</taxon>
    </lineage>
</organism>
<proteinExistence type="predicted"/>
<evidence type="ECO:0000313" key="1">
    <source>
        <dbReference type="EMBL" id="OCT82208.1"/>
    </source>
</evidence>
<gene>
    <name evidence="1" type="ORF">XELAEV_18024721mg</name>
</gene>
<accession>A0A974CYK6</accession>
<dbReference type="EMBL" id="CM004473">
    <property type="protein sequence ID" value="OCT82208.1"/>
    <property type="molecule type" value="Genomic_DNA"/>
</dbReference>